<evidence type="ECO:0000313" key="2">
    <source>
        <dbReference type="EMBL" id="MXP24960.1"/>
    </source>
</evidence>
<dbReference type="Gene3D" id="3.10.450.50">
    <property type="match status" value="1"/>
</dbReference>
<dbReference type="InterPro" id="IPR032710">
    <property type="entry name" value="NTF2-like_dom_sf"/>
</dbReference>
<proteinExistence type="predicted"/>
<protein>
    <recommendedName>
        <fullName evidence="1">SnoaL-like domain-containing protein</fullName>
    </recommendedName>
</protein>
<accession>A0A845A448</accession>
<keyword evidence="3" id="KW-1185">Reference proteome</keyword>
<dbReference type="OrthoDB" id="26840at2"/>
<sequence length="127" mass="14489">MTKEEFLENYIGAFNRGDLDGFTRFYDENVVLDLGGKKTIHTREGIRAFYREVFVKIRETLIVDQLVLDDDGLACIISTEFHALADWPDFMAGPIEAGQSIHIESFIFYTFGADGKFTHIRTTRSKG</sequence>
<gene>
    <name evidence="2" type="ORF">GRI39_02720</name>
</gene>
<name>A0A845A448_9SPHN</name>
<dbReference type="SUPFAM" id="SSF54427">
    <property type="entry name" value="NTF2-like"/>
    <property type="match status" value="1"/>
</dbReference>
<reference evidence="2 3" key="1">
    <citation type="submission" date="2019-12" db="EMBL/GenBank/DDBJ databases">
        <title>Genomic-based taxomic classification of the family Erythrobacteraceae.</title>
        <authorList>
            <person name="Xu L."/>
        </authorList>
    </citation>
    <scope>NUCLEOTIDE SEQUENCE [LARGE SCALE GENOMIC DNA]</scope>
    <source>
        <strain evidence="2 3">DSM 18604</strain>
    </source>
</reference>
<feature type="domain" description="SnoaL-like" evidence="1">
    <location>
        <begin position="8"/>
        <end position="119"/>
    </location>
</feature>
<comment type="caution">
    <text evidence="2">The sequence shown here is derived from an EMBL/GenBank/DDBJ whole genome shotgun (WGS) entry which is preliminary data.</text>
</comment>
<dbReference type="InterPro" id="IPR037401">
    <property type="entry name" value="SnoaL-like"/>
</dbReference>
<dbReference type="Proteomes" id="UP000460561">
    <property type="component" value="Unassembled WGS sequence"/>
</dbReference>
<dbReference type="EMBL" id="WTYQ01000001">
    <property type="protein sequence ID" value="MXP24960.1"/>
    <property type="molecule type" value="Genomic_DNA"/>
</dbReference>
<evidence type="ECO:0000313" key="3">
    <source>
        <dbReference type="Proteomes" id="UP000460561"/>
    </source>
</evidence>
<dbReference type="AlphaFoldDB" id="A0A845A448"/>
<organism evidence="2 3">
    <name type="scientific">Altericroceibacterium indicum</name>
    <dbReference type="NCBI Taxonomy" id="374177"/>
    <lineage>
        <taxon>Bacteria</taxon>
        <taxon>Pseudomonadati</taxon>
        <taxon>Pseudomonadota</taxon>
        <taxon>Alphaproteobacteria</taxon>
        <taxon>Sphingomonadales</taxon>
        <taxon>Erythrobacteraceae</taxon>
        <taxon>Altericroceibacterium</taxon>
    </lineage>
</organism>
<evidence type="ECO:0000259" key="1">
    <source>
        <dbReference type="Pfam" id="PF12680"/>
    </source>
</evidence>
<dbReference type="Pfam" id="PF12680">
    <property type="entry name" value="SnoaL_2"/>
    <property type="match status" value="1"/>
</dbReference>
<dbReference type="RefSeq" id="WP_160738141.1">
    <property type="nucleotide sequence ID" value="NZ_WTYQ01000001.1"/>
</dbReference>